<protein>
    <submittedName>
        <fullName evidence="1">Uncharacterized protein</fullName>
    </submittedName>
</protein>
<dbReference type="Proteomes" id="UP001064933">
    <property type="component" value="Chromosome"/>
</dbReference>
<gene>
    <name evidence="1" type="ORF">N4261_24410</name>
</gene>
<organism evidence="1 2">
    <name type="scientific">Roseateles amylovorans</name>
    <dbReference type="NCBI Taxonomy" id="2978473"/>
    <lineage>
        <taxon>Bacteria</taxon>
        <taxon>Pseudomonadati</taxon>
        <taxon>Pseudomonadota</taxon>
        <taxon>Betaproteobacteria</taxon>
        <taxon>Burkholderiales</taxon>
        <taxon>Sphaerotilaceae</taxon>
        <taxon>Roseateles</taxon>
    </lineage>
</organism>
<sequence length="251" mass="27105">MFPNSVQLGRPSAAFDAADLSNASPLAAASQVEGHIDPSLIDRLVRCFIPQANQKGVDLAEGLMAAMEFLNTGDDRAFDAAFRRAHDRCGKQASSFDASSSSLPQLFKEAVEERGAKLRYVLGRPKELIDLPSFWTRGVKEIPSGGLQWTPDPDGYPDKEVSALRLAIIRSGIDDLPVGKCMLLSAPCGELFVLGRTGPGKTDLLAVGKKPFSKNPEIHFTEGRQAADRLDMTFGSLGQGHNWAMVLPAPR</sequence>
<proteinExistence type="predicted"/>
<dbReference type="RefSeq" id="WP_261757831.1">
    <property type="nucleotide sequence ID" value="NZ_CP104562.2"/>
</dbReference>
<accession>A0ABY6AZP7</accession>
<keyword evidence="2" id="KW-1185">Reference proteome</keyword>
<reference evidence="1" key="1">
    <citation type="submission" date="2022-10" db="EMBL/GenBank/DDBJ databases">
        <title>Characterization and whole genome sequencing of a new Roseateles species, isolated from fresh water.</title>
        <authorList>
            <person name="Guliayeva D.Y."/>
            <person name="Akhremchuk A.E."/>
            <person name="Sikolenko M.A."/>
            <person name="Valentovich L.N."/>
            <person name="Sidarenka A.V."/>
        </authorList>
    </citation>
    <scope>NUCLEOTIDE SEQUENCE</scope>
    <source>
        <strain evidence="1">BIM B-1768</strain>
    </source>
</reference>
<evidence type="ECO:0000313" key="1">
    <source>
        <dbReference type="EMBL" id="UXH78060.1"/>
    </source>
</evidence>
<name>A0ABY6AZP7_9BURK</name>
<evidence type="ECO:0000313" key="2">
    <source>
        <dbReference type="Proteomes" id="UP001064933"/>
    </source>
</evidence>
<dbReference type="EMBL" id="CP104562">
    <property type="protein sequence ID" value="UXH78060.1"/>
    <property type="molecule type" value="Genomic_DNA"/>
</dbReference>